<evidence type="ECO:0000256" key="8">
    <source>
        <dbReference type="RuleBase" id="RU000382"/>
    </source>
</evidence>
<proteinExistence type="inferred from homology"/>
<dbReference type="VEuPathDB" id="VectorBase:CSON000593"/>
<dbReference type="AlphaFoldDB" id="A0A336MJ76"/>
<dbReference type="OMA" id="CTNVCFY"/>
<gene>
    <name evidence="11" type="primary">CSON000593</name>
</gene>
<evidence type="ECO:0000256" key="4">
    <source>
        <dbReference type="ARBA" id="ARBA00022793"/>
    </source>
</evidence>
<evidence type="ECO:0000256" key="1">
    <source>
        <dbReference type="ARBA" id="ARBA00001933"/>
    </source>
</evidence>
<feature type="compositionally biased region" description="Low complexity" evidence="9">
    <location>
        <begin position="34"/>
        <end position="47"/>
    </location>
</feature>
<accession>A0A336MJ76</accession>
<dbReference type="InterPro" id="IPR002129">
    <property type="entry name" value="PyrdxlP-dep_de-COase"/>
</dbReference>
<keyword evidence="4" id="KW-0210">Decarboxylase</keyword>
<dbReference type="SUPFAM" id="SSF53383">
    <property type="entry name" value="PLP-dependent transferases"/>
    <property type="match status" value="1"/>
</dbReference>
<evidence type="ECO:0000256" key="3">
    <source>
        <dbReference type="ARBA" id="ARBA00011738"/>
    </source>
</evidence>
<dbReference type="GO" id="GO:0016831">
    <property type="term" value="F:carboxy-lyase activity"/>
    <property type="evidence" value="ECO:0007669"/>
    <property type="project" value="UniProtKB-KW"/>
</dbReference>
<feature type="modified residue" description="N6-(pyridoxal phosphate)lysine" evidence="7">
    <location>
        <position position="392"/>
    </location>
</feature>
<evidence type="ECO:0000256" key="7">
    <source>
        <dbReference type="PIRSR" id="PIRSR602129-50"/>
    </source>
</evidence>
<dbReference type="InterPro" id="IPR015424">
    <property type="entry name" value="PyrdxlP-dep_Trfase"/>
</dbReference>
<dbReference type="PANTHER" id="PTHR45677:SF12">
    <property type="entry name" value="BLACK, ISOFORM A"/>
    <property type="match status" value="1"/>
</dbReference>
<evidence type="ECO:0000313" key="10">
    <source>
        <dbReference type="EMBL" id="SSX08972.1"/>
    </source>
</evidence>
<dbReference type="Gene3D" id="3.40.640.10">
    <property type="entry name" value="Type I PLP-dependent aspartate aminotransferase-like (Major domain)"/>
    <property type="match status" value="1"/>
</dbReference>
<dbReference type="PANTHER" id="PTHR45677">
    <property type="entry name" value="GLUTAMATE DECARBOXYLASE-RELATED"/>
    <property type="match status" value="1"/>
</dbReference>
<dbReference type="Gene3D" id="3.90.1150.170">
    <property type="match status" value="1"/>
</dbReference>
<dbReference type="EMBL" id="UFQT01001093">
    <property type="protein sequence ID" value="SSX28883.1"/>
    <property type="molecule type" value="Genomic_DNA"/>
</dbReference>
<dbReference type="InterPro" id="IPR015421">
    <property type="entry name" value="PyrdxlP-dep_Trfase_major"/>
</dbReference>
<dbReference type="GO" id="GO:0005737">
    <property type="term" value="C:cytoplasm"/>
    <property type="evidence" value="ECO:0007669"/>
    <property type="project" value="TreeGrafter"/>
</dbReference>
<name>A0A336MJ76_CULSO</name>
<comment type="similarity">
    <text evidence="2 8">Belongs to the group II decarboxylase family.</text>
</comment>
<reference evidence="11" key="2">
    <citation type="submission" date="2018-07" db="EMBL/GenBank/DDBJ databases">
        <authorList>
            <person name="Quirk P.G."/>
            <person name="Krulwich T.A."/>
        </authorList>
    </citation>
    <scope>NUCLEOTIDE SEQUENCE</scope>
</reference>
<comment type="cofactor">
    <cofactor evidence="1 7 8">
        <name>pyridoxal 5'-phosphate</name>
        <dbReference type="ChEBI" id="CHEBI:597326"/>
    </cofactor>
</comment>
<dbReference type="Pfam" id="PF00282">
    <property type="entry name" value="Pyridoxal_deC"/>
    <property type="match status" value="1"/>
</dbReference>
<organism evidence="11">
    <name type="scientific">Culicoides sonorensis</name>
    <name type="common">Biting midge</name>
    <dbReference type="NCBI Taxonomy" id="179676"/>
    <lineage>
        <taxon>Eukaryota</taxon>
        <taxon>Metazoa</taxon>
        <taxon>Ecdysozoa</taxon>
        <taxon>Arthropoda</taxon>
        <taxon>Hexapoda</taxon>
        <taxon>Insecta</taxon>
        <taxon>Pterygota</taxon>
        <taxon>Neoptera</taxon>
        <taxon>Endopterygota</taxon>
        <taxon>Diptera</taxon>
        <taxon>Nematocera</taxon>
        <taxon>Chironomoidea</taxon>
        <taxon>Ceratopogonidae</taxon>
        <taxon>Ceratopogoninae</taxon>
        <taxon>Culicoides</taxon>
        <taxon>Monoculicoides</taxon>
    </lineage>
</organism>
<keyword evidence="6 8" id="KW-0456">Lyase</keyword>
<evidence type="ECO:0000313" key="11">
    <source>
        <dbReference type="EMBL" id="SSX28883.1"/>
    </source>
</evidence>
<dbReference type="FunFam" id="3.40.640.10:FF:000016">
    <property type="entry name" value="Glutamate decarboxylase like 1"/>
    <property type="match status" value="1"/>
</dbReference>
<sequence>MPSYGMLDFETAASNSSASAKDASSSLKELQDDSNVLSSGIESGSSGSEDERSTSPTSVLSAQNYRKFFENTTKMSINKNGLLSQNQNMEGRFMSLPNRAKHEKFLRSFIDEVIQLAVFNGTDRANKVLEWKSPEEMLNLIDLQLKSEPDSDEKLMELMRDTIKYSVKTGHPYFVNQLFSAVDAYALAGQWLTDALNPSVYTYEVAPVLVLMEEIVLHEMRTIVGWESGKGDGIFCPGGSIANGYAIACARFNFMPEIKTKGLFGLPRLVLFTSEDAHYSIKKLASFMGIGFDNVFAIKTDARGKMCLTDLEEQIKRALTEGAQPFMVSATAGTTVLGAFDPLEGIAELCAKYKLWMHVDAAWGGGALMSKKYRHLLKGIERADSVTWNPHKLLTAPQQCSTFLTRHENILSQCNSTNATYLFQKDKFYDTKYDTGDKHIQCGRRADVLKFWFMWRAKGTKGLEQHVDTAFDCAEFFTQTIKQRPGYKMVVHEPECTNVCFWYLPPSLQSRSEPKTAEEATEFRDALHRVAPKVKERMMKTGAMMITYQPIHDKPNFFRLVIQNSGLNHSDMIHIADTIEKLAADL</sequence>
<evidence type="ECO:0000256" key="5">
    <source>
        <dbReference type="ARBA" id="ARBA00022898"/>
    </source>
</evidence>
<dbReference type="CDD" id="cd06450">
    <property type="entry name" value="DOPA_deC_like"/>
    <property type="match status" value="1"/>
</dbReference>
<evidence type="ECO:0000256" key="9">
    <source>
        <dbReference type="SAM" id="MobiDB-lite"/>
    </source>
</evidence>
<reference evidence="10" key="1">
    <citation type="submission" date="2018-04" db="EMBL/GenBank/DDBJ databases">
        <authorList>
            <person name="Go L.Y."/>
            <person name="Mitchell J.A."/>
        </authorList>
    </citation>
    <scope>NUCLEOTIDE SEQUENCE</scope>
    <source>
        <tissue evidence="10">Whole organism</tissue>
    </source>
</reference>
<dbReference type="EMBL" id="UFQS01001093">
    <property type="protein sequence ID" value="SSX08972.1"/>
    <property type="molecule type" value="Genomic_DNA"/>
</dbReference>
<feature type="compositionally biased region" description="Low complexity" evidence="9">
    <location>
        <begin position="12"/>
        <end position="26"/>
    </location>
</feature>
<comment type="subunit">
    <text evidence="3">Homodimer.</text>
</comment>
<dbReference type="GO" id="GO:0030170">
    <property type="term" value="F:pyridoxal phosphate binding"/>
    <property type="evidence" value="ECO:0007669"/>
    <property type="project" value="InterPro"/>
</dbReference>
<evidence type="ECO:0000256" key="2">
    <source>
        <dbReference type="ARBA" id="ARBA00009533"/>
    </source>
</evidence>
<evidence type="ECO:0000256" key="6">
    <source>
        <dbReference type="ARBA" id="ARBA00023239"/>
    </source>
</evidence>
<feature type="region of interest" description="Disordered" evidence="9">
    <location>
        <begin position="1"/>
        <end position="58"/>
    </location>
</feature>
<protein>
    <submittedName>
        <fullName evidence="11">CSON000593 protein</fullName>
    </submittedName>
</protein>
<dbReference type="GO" id="GO:0019752">
    <property type="term" value="P:carboxylic acid metabolic process"/>
    <property type="evidence" value="ECO:0007669"/>
    <property type="project" value="InterPro"/>
</dbReference>
<keyword evidence="5 7" id="KW-0663">Pyridoxal phosphate</keyword>